<dbReference type="AlphaFoldDB" id="R4K291"/>
<name>R4K291_CLOPA</name>
<keyword evidence="2" id="KW-1185">Reference proteome</keyword>
<proteinExistence type="predicted"/>
<dbReference type="STRING" id="86416.Clopa_2353"/>
<dbReference type="Proteomes" id="UP000013523">
    <property type="component" value="Chromosome"/>
</dbReference>
<dbReference type="PATRIC" id="fig|86416.3.peg.2335"/>
<dbReference type="InterPro" id="IPR029062">
    <property type="entry name" value="Class_I_gatase-like"/>
</dbReference>
<gene>
    <name evidence="1" type="ORF">Clopa_2353</name>
</gene>
<dbReference type="HOGENOM" id="CLU_2567839_0_0_9"/>
<dbReference type="SUPFAM" id="SSF52317">
    <property type="entry name" value="Class I glutamine amidotransferase-like"/>
    <property type="match status" value="1"/>
</dbReference>
<accession>R4K291</accession>
<dbReference type="OrthoDB" id="9807329at2"/>
<evidence type="ECO:0008006" key="3">
    <source>
        <dbReference type="Google" id="ProtNLM"/>
    </source>
</evidence>
<organism evidence="1 2">
    <name type="scientific">Clostridium pasteurianum BC1</name>
    <dbReference type="NCBI Taxonomy" id="86416"/>
    <lineage>
        <taxon>Bacteria</taxon>
        <taxon>Bacillati</taxon>
        <taxon>Bacillota</taxon>
        <taxon>Clostridia</taxon>
        <taxon>Eubacteriales</taxon>
        <taxon>Clostridiaceae</taxon>
        <taxon>Clostridium</taxon>
    </lineage>
</organism>
<dbReference type="EMBL" id="CP003261">
    <property type="protein sequence ID" value="AGK97217.1"/>
    <property type="molecule type" value="Genomic_DNA"/>
</dbReference>
<evidence type="ECO:0000313" key="2">
    <source>
        <dbReference type="Proteomes" id="UP000013523"/>
    </source>
</evidence>
<sequence length="81" mass="9161">MIIPEKLKIGDEIRVIAPSRSFHMIDKATRVIADKCLKKIGLKVTFSNADFGHTNPRITFPIGEYAELIAEKEIKISIKNH</sequence>
<dbReference type="KEGG" id="cpas:Clopa_2353"/>
<dbReference type="Gene3D" id="3.50.30.60">
    <property type="entry name" value="LD-carboxypeptidase A C-terminal domain-like"/>
    <property type="match status" value="1"/>
</dbReference>
<reference evidence="1 2" key="1">
    <citation type="submission" date="2012-01" db="EMBL/GenBank/DDBJ databases">
        <title>Complete sequence of chromosome of Clostridium pasteurianum BC1.</title>
        <authorList>
            <consortium name="US DOE Joint Genome Institute"/>
            <person name="Lucas S."/>
            <person name="Han J."/>
            <person name="Lapidus A."/>
            <person name="Cheng J.-F."/>
            <person name="Goodwin L."/>
            <person name="Pitluck S."/>
            <person name="Peters L."/>
            <person name="Mikhailova N."/>
            <person name="Teshima H."/>
            <person name="Detter J.C."/>
            <person name="Han C."/>
            <person name="Tapia R."/>
            <person name="Land M."/>
            <person name="Hauser L."/>
            <person name="Kyrpides N."/>
            <person name="Ivanova N."/>
            <person name="Pagani I."/>
            <person name="Dunn J."/>
            <person name="Taghavi S."/>
            <person name="Francis A."/>
            <person name="van der Lelie D."/>
            <person name="Woyke T."/>
        </authorList>
    </citation>
    <scope>NUCLEOTIDE SEQUENCE [LARGE SCALE GENOMIC DNA]</scope>
    <source>
        <strain evidence="1 2">BC1</strain>
    </source>
</reference>
<evidence type="ECO:0000313" key="1">
    <source>
        <dbReference type="EMBL" id="AGK97217.1"/>
    </source>
</evidence>
<protein>
    <recommendedName>
        <fullName evidence="3">LD-carboxypeptidase</fullName>
    </recommendedName>
</protein>
<dbReference type="InterPro" id="IPR027461">
    <property type="entry name" value="Carboxypeptidase_A_C_sf"/>
</dbReference>
<dbReference type="RefSeq" id="WP_015615521.1">
    <property type="nucleotide sequence ID" value="NC_021182.1"/>
</dbReference>